<name>A0ABU0Q0D8_STRAH</name>
<accession>A0ABU0Q0D8</accession>
<feature type="region of interest" description="Disordered" evidence="1">
    <location>
        <begin position="290"/>
        <end position="336"/>
    </location>
</feature>
<dbReference type="InterPro" id="IPR008535">
    <property type="entry name" value="DUF817"/>
</dbReference>
<feature type="transmembrane region" description="Helical" evidence="2">
    <location>
        <begin position="59"/>
        <end position="76"/>
    </location>
</feature>
<reference evidence="3 4" key="1">
    <citation type="submission" date="2023-07" db="EMBL/GenBank/DDBJ databases">
        <title>Comparative genomics of wheat-associated soil bacteria to identify genetic determinants of phenazine resistance.</title>
        <authorList>
            <person name="Mouncey N."/>
        </authorList>
    </citation>
    <scope>NUCLEOTIDE SEQUENCE [LARGE SCALE GENOMIC DNA]</scope>
    <source>
        <strain evidence="3 4">W4I19-2</strain>
    </source>
</reference>
<comment type="caution">
    <text evidence="3">The sequence shown here is derived from an EMBL/GenBank/DDBJ whole genome shotgun (WGS) entry which is preliminary data.</text>
</comment>
<evidence type="ECO:0000256" key="2">
    <source>
        <dbReference type="SAM" id="Phobius"/>
    </source>
</evidence>
<feature type="transmembrane region" description="Helical" evidence="2">
    <location>
        <begin position="270"/>
        <end position="287"/>
    </location>
</feature>
<feature type="transmembrane region" description="Helical" evidence="2">
    <location>
        <begin position="109"/>
        <end position="125"/>
    </location>
</feature>
<evidence type="ECO:0000313" key="4">
    <source>
        <dbReference type="Proteomes" id="UP001243364"/>
    </source>
</evidence>
<feature type="transmembrane region" description="Helical" evidence="2">
    <location>
        <begin position="82"/>
        <end position="102"/>
    </location>
</feature>
<organism evidence="3 4">
    <name type="scientific">Streptomyces achromogenes</name>
    <dbReference type="NCBI Taxonomy" id="67255"/>
    <lineage>
        <taxon>Bacteria</taxon>
        <taxon>Bacillati</taxon>
        <taxon>Actinomycetota</taxon>
        <taxon>Actinomycetes</taxon>
        <taxon>Kitasatosporales</taxon>
        <taxon>Streptomycetaceae</taxon>
        <taxon>Streptomyces</taxon>
    </lineage>
</organism>
<feature type="transmembrane region" description="Helical" evidence="2">
    <location>
        <begin position="176"/>
        <end position="195"/>
    </location>
</feature>
<gene>
    <name evidence="3" type="ORF">QFZ56_003045</name>
</gene>
<evidence type="ECO:0000313" key="3">
    <source>
        <dbReference type="EMBL" id="MDQ0684082.1"/>
    </source>
</evidence>
<protein>
    <submittedName>
        <fullName evidence="3">Uncharacterized membrane protein YoaT (DUF817 family)</fullName>
    </submittedName>
</protein>
<keyword evidence="4" id="KW-1185">Reference proteome</keyword>
<proteinExistence type="predicted"/>
<keyword evidence="2" id="KW-0472">Membrane</keyword>
<feature type="region of interest" description="Disordered" evidence="1">
    <location>
        <begin position="1"/>
        <end position="33"/>
    </location>
</feature>
<feature type="transmembrane region" description="Helical" evidence="2">
    <location>
        <begin position="145"/>
        <end position="164"/>
    </location>
</feature>
<feature type="transmembrane region" description="Helical" evidence="2">
    <location>
        <begin position="230"/>
        <end position="250"/>
    </location>
</feature>
<keyword evidence="2" id="KW-1133">Transmembrane helix</keyword>
<keyword evidence="2" id="KW-0812">Transmembrane</keyword>
<feature type="compositionally biased region" description="Basic and acidic residues" evidence="1">
    <location>
        <begin position="290"/>
        <end position="306"/>
    </location>
</feature>
<sequence>MHDGHHMHDGHDGHHTHDGHDGHDGHHTHDGHDMRRRVARGVRTFAGQLARFGWVQARCCAFAVALLGGMAVSRLLPVLPVARYDLLLAYGVLLTALAWLLGWESRREVAVVAVCHVLGLAFELVKVRVGSWSYPEPGLTKIAGVPLYGGFMYAAVGSYVCRSWRLLGLSLTRYRARSTAVLAVGLYVNFLTHHWLPDLRLPLGALLLAATAGTWAHFTVGRLRHRMPLALAFTLIGFFLWLAENIATYLGAWTYPYQLHGWEPVALSKWVSWALLISVTFVICGARRERREPREHRDPRERRRDGVLSAGLRGDQDAPHDQPVPGGVLGSAGGEGEVAAGDAVTVTGLREGAGHGPDDARVAG</sequence>
<feature type="compositionally biased region" description="Gly residues" evidence="1">
    <location>
        <begin position="327"/>
        <end position="336"/>
    </location>
</feature>
<dbReference type="EMBL" id="JAUSYA010000001">
    <property type="protein sequence ID" value="MDQ0684082.1"/>
    <property type="molecule type" value="Genomic_DNA"/>
</dbReference>
<dbReference type="Pfam" id="PF05675">
    <property type="entry name" value="DUF817"/>
    <property type="match status" value="1"/>
</dbReference>
<dbReference type="Proteomes" id="UP001243364">
    <property type="component" value="Unassembled WGS sequence"/>
</dbReference>
<feature type="transmembrane region" description="Helical" evidence="2">
    <location>
        <begin position="201"/>
        <end position="218"/>
    </location>
</feature>
<evidence type="ECO:0000256" key="1">
    <source>
        <dbReference type="SAM" id="MobiDB-lite"/>
    </source>
</evidence>